<dbReference type="PANTHER" id="PTHR33116">
    <property type="entry name" value="REVERSE TRANSCRIPTASE ZINC-BINDING DOMAIN-CONTAINING PROTEIN-RELATED-RELATED"/>
    <property type="match status" value="1"/>
</dbReference>
<organism evidence="2 3">
    <name type="scientific">Cardamine amara subsp. amara</name>
    <dbReference type="NCBI Taxonomy" id="228776"/>
    <lineage>
        <taxon>Eukaryota</taxon>
        <taxon>Viridiplantae</taxon>
        <taxon>Streptophyta</taxon>
        <taxon>Embryophyta</taxon>
        <taxon>Tracheophyta</taxon>
        <taxon>Spermatophyta</taxon>
        <taxon>Magnoliopsida</taxon>
        <taxon>eudicotyledons</taxon>
        <taxon>Gunneridae</taxon>
        <taxon>Pentapetalae</taxon>
        <taxon>rosids</taxon>
        <taxon>malvids</taxon>
        <taxon>Brassicales</taxon>
        <taxon>Brassicaceae</taxon>
        <taxon>Cardamineae</taxon>
        <taxon>Cardamine</taxon>
    </lineage>
</organism>
<evidence type="ECO:0000313" key="2">
    <source>
        <dbReference type="EMBL" id="KAL1213143.1"/>
    </source>
</evidence>
<dbReference type="InterPro" id="IPR026960">
    <property type="entry name" value="RVT-Znf"/>
</dbReference>
<accession>A0ABD1B3U0</accession>
<name>A0ABD1B3U0_CARAN</name>
<proteinExistence type="predicted"/>
<evidence type="ECO:0000313" key="3">
    <source>
        <dbReference type="Proteomes" id="UP001558713"/>
    </source>
</evidence>
<feature type="domain" description="Reverse transcriptase zinc-binding" evidence="1">
    <location>
        <begin position="23"/>
        <end position="106"/>
    </location>
</feature>
<dbReference type="EMBL" id="JBANAX010000351">
    <property type="protein sequence ID" value="KAL1213143.1"/>
    <property type="molecule type" value="Genomic_DNA"/>
</dbReference>
<keyword evidence="3" id="KW-1185">Reference proteome</keyword>
<dbReference type="PANTHER" id="PTHR33116:SF84">
    <property type="entry name" value="RNA-DIRECTED DNA POLYMERASE"/>
    <property type="match status" value="1"/>
</dbReference>
<sequence>MNNGNDTYIWRTGDMPLMPGTAFSTKRTWEILRPKEQTVVWTKAVWFGGHVPKHAFNFWVASLDRLPVRARLFSWGVAQTNACCTCDNHSETRDHLLLHCEFSSEVLYLVLHRLGMPRLLFVDWSTLLSWLLSHSSPSSSTKLKRLVAHTTIYMLWRERNNRLHNSSSATAAEIFKMIDRSVRDTLLARRKRKAFANLLSLWFTYA</sequence>
<evidence type="ECO:0000259" key="1">
    <source>
        <dbReference type="Pfam" id="PF13966"/>
    </source>
</evidence>
<gene>
    <name evidence="2" type="ORF">V5N11_022535</name>
</gene>
<dbReference type="AlphaFoldDB" id="A0ABD1B3U0"/>
<dbReference type="Proteomes" id="UP001558713">
    <property type="component" value="Unassembled WGS sequence"/>
</dbReference>
<comment type="caution">
    <text evidence="2">The sequence shown here is derived from an EMBL/GenBank/DDBJ whole genome shotgun (WGS) entry which is preliminary data.</text>
</comment>
<dbReference type="Pfam" id="PF13966">
    <property type="entry name" value="zf-RVT"/>
    <property type="match status" value="1"/>
</dbReference>
<reference evidence="2 3" key="1">
    <citation type="submission" date="2024-04" db="EMBL/GenBank/DDBJ databases">
        <title>Genome assembly C_amara_ONT_v2.</title>
        <authorList>
            <person name="Yant L."/>
            <person name="Moore C."/>
            <person name="Slenker M."/>
        </authorList>
    </citation>
    <scope>NUCLEOTIDE SEQUENCE [LARGE SCALE GENOMIC DNA]</scope>
    <source>
        <tissue evidence="2">Leaf</tissue>
    </source>
</reference>
<protein>
    <recommendedName>
        <fullName evidence="1">Reverse transcriptase zinc-binding domain-containing protein</fullName>
    </recommendedName>
</protein>